<evidence type="ECO:0000313" key="3">
    <source>
        <dbReference type="Proteomes" id="UP000186336"/>
    </source>
</evidence>
<sequence length="116" mass="13013">MQMEKLSFREQVSLMHNADFVIGPTGAAFANTLFMRPGSQSLVWALREYAGGCFFSNMAHVSGCEMTYCFVEADEPITSTFDAFGASYQLPVDVFCQHLDQLLARSRDYTRNMVTS</sequence>
<dbReference type="InterPro" id="IPR049625">
    <property type="entry name" value="Glyco_transf_61_cat"/>
</dbReference>
<gene>
    <name evidence="2" type="ORF">BWR18_19405</name>
</gene>
<dbReference type="AlphaFoldDB" id="A0A1P8N139"/>
<keyword evidence="2" id="KW-0614">Plasmid</keyword>
<dbReference type="EMBL" id="CP019313">
    <property type="protein sequence ID" value="APX14034.1"/>
    <property type="molecule type" value="Genomic_DNA"/>
</dbReference>
<feature type="domain" description="Glycosyltransferase 61 catalytic" evidence="1">
    <location>
        <begin position="2"/>
        <end position="40"/>
    </location>
</feature>
<reference evidence="2 3" key="1">
    <citation type="submission" date="2017-01" db="EMBL/GenBank/DDBJ databases">
        <title>Complete genome of Tateyamaria omphalii DOK1-4 isolated from seawater in Dokdo.</title>
        <authorList>
            <person name="Kim J.H."/>
            <person name="Chi W.-J."/>
        </authorList>
    </citation>
    <scope>NUCLEOTIDE SEQUENCE [LARGE SCALE GENOMIC DNA]</scope>
    <source>
        <strain evidence="2 3">DOK1-4</strain>
        <plasmid evidence="2 3">pDOK1-4-1</plasmid>
    </source>
</reference>
<dbReference type="Proteomes" id="UP000186336">
    <property type="component" value="Plasmid pDOK1-4-1"/>
</dbReference>
<evidence type="ECO:0000259" key="1">
    <source>
        <dbReference type="Pfam" id="PF04577"/>
    </source>
</evidence>
<dbReference type="KEGG" id="tom:BWR18_19405"/>
<accession>A0A1P8N139</accession>
<dbReference type="GO" id="GO:0016757">
    <property type="term" value="F:glycosyltransferase activity"/>
    <property type="evidence" value="ECO:0007669"/>
    <property type="project" value="InterPro"/>
</dbReference>
<evidence type="ECO:0000313" key="2">
    <source>
        <dbReference type="EMBL" id="APX14034.1"/>
    </source>
</evidence>
<protein>
    <recommendedName>
        <fullName evidence="1">Glycosyltransferase 61 catalytic domain-containing protein</fullName>
    </recommendedName>
</protein>
<proteinExistence type="predicted"/>
<dbReference type="Pfam" id="PF04577">
    <property type="entry name" value="Glyco_transf_61"/>
    <property type="match status" value="1"/>
</dbReference>
<organism evidence="2 3">
    <name type="scientific">Tateyamaria omphalii</name>
    <dbReference type="NCBI Taxonomy" id="299262"/>
    <lineage>
        <taxon>Bacteria</taxon>
        <taxon>Pseudomonadati</taxon>
        <taxon>Pseudomonadota</taxon>
        <taxon>Alphaproteobacteria</taxon>
        <taxon>Rhodobacterales</taxon>
        <taxon>Roseobacteraceae</taxon>
        <taxon>Tateyamaria</taxon>
    </lineage>
</organism>
<geneLocation type="plasmid" evidence="2 3">
    <name>pDOK1-4-1</name>
</geneLocation>
<dbReference type="RefSeq" id="WP_076630484.1">
    <property type="nucleotide sequence ID" value="NZ_CP019313.1"/>
</dbReference>
<name>A0A1P8N139_9RHOB</name>
<keyword evidence="3" id="KW-1185">Reference proteome</keyword>